<gene>
    <name evidence="8" type="primary">QRI7</name>
    <name evidence="8" type="ORF">OHK93_007518</name>
</gene>
<reference evidence="8" key="1">
    <citation type="journal article" date="2023" name="Genome Biol. Evol.">
        <title>First Whole Genome Sequence and Flow Cytometry Genome Size Data for the Lichen-Forming Fungus Ramalina farinacea (Ascomycota).</title>
        <authorList>
            <person name="Llewellyn T."/>
            <person name="Mian S."/>
            <person name="Hill R."/>
            <person name="Leitch I.J."/>
            <person name="Gaya E."/>
        </authorList>
    </citation>
    <scope>NUCLEOTIDE SEQUENCE</scope>
    <source>
        <strain evidence="8">LIQ254RAFAR</strain>
    </source>
</reference>
<evidence type="ECO:0000256" key="1">
    <source>
        <dbReference type="ARBA" id="ARBA00012156"/>
    </source>
</evidence>
<dbReference type="GO" id="GO:0061711">
    <property type="term" value="F:tRNA N(6)-L-threonylcarbamoyladenine synthase activity"/>
    <property type="evidence" value="ECO:0007669"/>
    <property type="project" value="UniProtKB-EC"/>
</dbReference>
<accession>A0AA43QMC1</accession>
<evidence type="ECO:0000313" key="8">
    <source>
        <dbReference type="EMBL" id="MDI1488244.1"/>
    </source>
</evidence>
<keyword evidence="2 8" id="KW-0808">Transferase</keyword>
<evidence type="ECO:0000256" key="5">
    <source>
        <dbReference type="ARBA" id="ARBA00023315"/>
    </source>
</evidence>
<comment type="catalytic activity">
    <reaction evidence="6">
        <text>L-threonylcarbamoyladenylate + adenosine(37) in tRNA = N(6)-L-threonylcarbamoyladenosine(37) in tRNA + AMP + H(+)</text>
        <dbReference type="Rhea" id="RHEA:37059"/>
        <dbReference type="Rhea" id="RHEA-COMP:10162"/>
        <dbReference type="Rhea" id="RHEA-COMP:10163"/>
        <dbReference type="ChEBI" id="CHEBI:15378"/>
        <dbReference type="ChEBI" id="CHEBI:73682"/>
        <dbReference type="ChEBI" id="CHEBI:74411"/>
        <dbReference type="ChEBI" id="CHEBI:74418"/>
        <dbReference type="ChEBI" id="CHEBI:456215"/>
        <dbReference type="EC" id="2.3.1.234"/>
    </reaction>
</comment>
<dbReference type="InterPro" id="IPR017860">
    <property type="entry name" value="Peptidase_M22_CS"/>
</dbReference>
<evidence type="ECO:0000256" key="2">
    <source>
        <dbReference type="ARBA" id="ARBA00022679"/>
    </source>
</evidence>
<dbReference type="PANTHER" id="PTHR11735">
    <property type="entry name" value="TRNA N6-ADENOSINE THREONYLCARBAMOYLTRANSFERASE"/>
    <property type="match status" value="1"/>
</dbReference>
<organism evidence="8 9">
    <name type="scientific">Ramalina farinacea</name>
    <dbReference type="NCBI Taxonomy" id="258253"/>
    <lineage>
        <taxon>Eukaryota</taxon>
        <taxon>Fungi</taxon>
        <taxon>Dikarya</taxon>
        <taxon>Ascomycota</taxon>
        <taxon>Pezizomycotina</taxon>
        <taxon>Lecanoromycetes</taxon>
        <taxon>OSLEUM clade</taxon>
        <taxon>Lecanoromycetidae</taxon>
        <taxon>Lecanorales</taxon>
        <taxon>Lecanorineae</taxon>
        <taxon>Ramalinaceae</taxon>
        <taxon>Ramalina</taxon>
    </lineage>
</organism>
<keyword evidence="4" id="KW-0479">Metal-binding</keyword>
<dbReference type="InterPro" id="IPR000905">
    <property type="entry name" value="Gcp-like_dom"/>
</dbReference>
<dbReference type="GO" id="GO:0072670">
    <property type="term" value="P:mitochondrial tRNA threonylcarbamoyladenosine modification"/>
    <property type="evidence" value="ECO:0007669"/>
    <property type="project" value="TreeGrafter"/>
</dbReference>
<dbReference type="Gene3D" id="3.30.420.40">
    <property type="match status" value="2"/>
</dbReference>
<dbReference type="PANTHER" id="PTHR11735:SF6">
    <property type="entry name" value="TRNA N6-ADENOSINE THREONYLCARBAMOYLTRANSFERASE, MITOCHONDRIAL"/>
    <property type="match status" value="1"/>
</dbReference>
<protein>
    <recommendedName>
        <fullName evidence="1">N(6)-L-threonylcarbamoyladenine synthase</fullName>
        <ecNumber evidence="1">2.3.1.234</ecNumber>
    </recommendedName>
</protein>
<dbReference type="InterPro" id="IPR017861">
    <property type="entry name" value="KAE1/TsaD"/>
</dbReference>
<name>A0AA43QMC1_9LECA</name>
<dbReference type="Proteomes" id="UP001161017">
    <property type="component" value="Unassembled WGS sequence"/>
</dbReference>
<dbReference type="EC" id="2.3.1.234" evidence="1"/>
<evidence type="ECO:0000256" key="4">
    <source>
        <dbReference type="ARBA" id="ARBA00022723"/>
    </source>
</evidence>
<dbReference type="InterPro" id="IPR043129">
    <property type="entry name" value="ATPase_NBD"/>
</dbReference>
<dbReference type="EMBL" id="JAPUFD010000007">
    <property type="protein sequence ID" value="MDI1488244.1"/>
    <property type="molecule type" value="Genomic_DNA"/>
</dbReference>
<evidence type="ECO:0000256" key="6">
    <source>
        <dbReference type="ARBA" id="ARBA00048117"/>
    </source>
</evidence>
<keyword evidence="5 8" id="KW-0012">Acyltransferase</keyword>
<dbReference type="GO" id="GO:0005739">
    <property type="term" value="C:mitochondrion"/>
    <property type="evidence" value="ECO:0007669"/>
    <property type="project" value="TreeGrafter"/>
</dbReference>
<dbReference type="PROSITE" id="PS01016">
    <property type="entry name" value="GLYCOPROTEASE"/>
    <property type="match status" value="1"/>
</dbReference>
<dbReference type="SUPFAM" id="SSF53067">
    <property type="entry name" value="Actin-like ATPase domain"/>
    <property type="match status" value="2"/>
</dbReference>
<evidence type="ECO:0000256" key="3">
    <source>
        <dbReference type="ARBA" id="ARBA00022694"/>
    </source>
</evidence>
<evidence type="ECO:0000313" key="9">
    <source>
        <dbReference type="Proteomes" id="UP001161017"/>
    </source>
</evidence>
<dbReference type="AlphaFoldDB" id="A0AA43QMC1"/>
<sequence>MANDGRAALHFHDKITADNSAFAGIHPATAVESHQRSLPGLVARSLESLPASSVKPTEAPSAVAIEVQTGRTQGFRKRKPDFISVTRGPGISACLATGLDFAKGLAVAWQIPLVGVHHMQAHALTPRLCNALDGPKAERAQPHFPFLTLLVSGGHTLLVHSQDLCDHAILADTTDIAIGDALDKMARSILPRGMLDGQEIMYGRVLERFAFKEAAEDYGYVAPLSRAKEIMQNITQWGWALPVPLAQSKKMQFTFSGLETAVKRLCEQRAKHKGDAERAEIARESMRVAFEHLAMRVAWALHDLRAKGQEVSALVMSGGVASNGFLRVM</sequence>
<keyword evidence="3" id="KW-0819">tRNA processing</keyword>
<feature type="domain" description="Gcp-like" evidence="7">
    <location>
        <begin position="75"/>
        <end position="327"/>
    </location>
</feature>
<keyword evidence="9" id="KW-1185">Reference proteome</keyword>
<evidence type="ECO:0000259" key="7">
    <source>
        <dbReference type="Pfam" id="PF00814"/>
    </source>
</evidence>
<comment type="caution">
    <text evidence="8">The sequence shown here is derived from an EMBL/GenBank/DDBJ whole genome shotgun (WGS) entry which is preliminary data.</text>
</comment>
<dbReference type="GO" id="GO:0046872">
    <property type="term" value="F:metal ion binding"/>
    <property type="evidence" value="ECO:0007669"/>
    <property type="project" value="UniProtKB-KW"/>
</dbReference>
<dbReference type="PRINTS" id="PR00789">
    <property type="entry name" value="OSIALOPTASE"/>
</dbReference>
<proteinExistence type="predicted"/>
<dbReference type="Pfam" id="PF00814">
    <property type="entry name" value="TsaD"/>
    <property type="match status" value="1"/>
</dbReference>